<keyword evidence="3" id="KW-0012">Acyltransferase</keyword>
<comment type="caution">
    <text evidence="3">The sequence shown here is derived from an EMBL/GenBank/DDBJ whole genome shotgun (WGS) entry which is preliminary data.</text>
</comment>
<gene>
    <name evidence="3" type="ORF">ACFPM7_06810</name>
</gene>
<dbReference type="GO" id="GO:0016746">
    <property type="term" value="F:acyltransferase activity"/>
    <property type="evidence" value="ECO:0007669"/>
    <property type="project" value="UniProtKB-KW"/>
</dbReference>
<evidence type="ECO:0000313" key="4">
    <source>
        <dbReference type="Proteomes" id="UP001596157"/>
    </source>
</evidence>
<protein>
    <submittedName>
        <fullName evidence="3">Acyltransferase</fullName>
        <ecNumber evidence="3">2.3.1.-</ecNumber>
    </submittedName>
</protein>
<dbReference type="PANTHER" id="PTHR36927">
    <property type="entry name" value="BLR4337 PROTEIN"/>
    <property type="match status" value="1"/>
</dbReference>
<organism evidence="3 4">
    <name type="scientific">Actinokineospora guangxiensis</name>
    <dbReference type="NCBI Taxonomy" id="1490288"/>
    <lineage>
        <taxon>Bacteria</taxon>
        <taxon>Bacillati</taxon>
        <taxon>Actinomycetota</taxon>
        <taxon>Actinomycetes</taxon>
        <taxon>Pseudonocardiales</taxon>
        <taxon>Pseudonocardiaceae</taxon>
        <taxon>Actinokineospora</taxon>
    </lineage>
</organism>
<feature type="transmembrane region" description="Helical" evidence="1">
    <location>
        <begin position="317"/>
        <end position="336"/>
    </location>
</feature>
<keyword evidence="1" id="KW-0812">Transmembrane</keyword>
<feature type="transmembrane region" description="Helical" evidence="1">
    <location>
        <begin position="95"/>
        <end position="118"/>
    </location>
</feature>
<reference evidence="4" key="1">
    <citation type="journal article" date="2019" name="Int. J. Syst. Evol. Microbiol.">
        <title>The Global Catalogue of Microorganisms (GCM) 10K type strain sequencing project: providing services to taxonomists for standard genome sequencing and annotation.</title>
        <authorList>
            <consortium name="The Broad Institute Genomics Platform"/>
            <consortium name="The Broad Institute Genome Sequencing Center for Infectious Disease"/>
            <person name="Wu L."/>
            <person name="Ma J."/>
        </authorList>
    </citation>
    <scope>NUCLEOTIDE SEQUENCE [LARGE SCALE GENOMIC DNA]</scope>
    <source>
        <strain evidence="4">CCUG 59778</strain>
    </source>
</reference>
<keyword evidence="3" id="KW-0808">Transferase</keyword>
<accession>A0ABW0EKN4</accession>
<dbReference type="InterPro" id="IPR050623">
    <property type="entry name" value="Glucan_succinyl_AcylTrfase"/>
</dbReference>
<dbReference type="InterPro" id="IPR002656">
    <property type="entry name" value="Acyl_transf_3_dom"/>
</dbReference>
<proteinExistence type="predicted"/>
<feature type="transmembrane region" description="Helical" evidence="1">
    <location>
        <begin position="12"/>
        <end position="31"/>
    </location>
</feature>
<feature type="transmembrane region" description="Helical" evidence="1">
    <location>
        <begin position="51"/>
        <end position="74"/>
    </location>
</feature>
<feature type="transmembrane region" description="Helical" evidence="1">
    <location>
        <begin position="236"/>
        <end position="258"/>
    </location>
</feature>
<feature type="domain" description="Acyltransferase 3" evidence="2">
    <location>
        <begin position="8"/>
        <end position="359"/>
    </location>
</feature>
<keyword evidence="1" id="KW-1133">Transmembrane helix</keyword>
<dbReference type="RefSeq" id="WP_378244983.1">
    <property type="nucleotide sequence ID" value="NZ_JBHSKF010000002.1"/>
</dbReference>
<feature type="transmembrane region" description="Helical" evidence="1">
    <location>
        <begin position="138"/>
        <end position="156"/>
    </location>
</feature>
<feature type="transmembrane region" description="Helical" evidence="1">
    <location>
        <begin position="278"/>
        <end position="297"/>
    </location>
</feature>
<feature type="transmembrane region" description="Helical" evidence="1">
    <location>
        <begin position="207"/>
        <end position="224"/>
    </location>
</feature>
<evidence type="ECO:0000313" key="3">
    <source>
        <dbReference type="EMBL" id="MFC5286756.1"/>
    </source>
</evidence>
<keyword evidence="4" id="KW-1185">Reference proteome</keyword>
<dbReference type="Pfam" id="PF01757">
    <property type="entry name" value="Acyl_transf_3"/>
    <property type="match status" value="1"/>
</dbReference>
<feature type="transmembrane region" description="Helical" evidence="1">
    <location>
        <begin position="348"/>
        <end position="365"/>
    </location>
</feature>
<evidence type="ECO:0000259" key="2">
    <source>
        <dbReference type="Pfam" id="PF01757"/>
    </source>
</evidence>
<evidence type="ECO:0000256" key="1">
    <source>
        <dbReference type="SAM" id="Phobius"/>
    </source>
</evidence>
<dbReference type="EC" id="2.3.1.-" evidence="3"/>
<dbReference type="Proteomes" id="UP001596157">
    <property type="component" value="Unassembled WGS sequence"/>
</dbReference>
<keyword evidence="1" id="KW-0472">Membrane</keyword>
<dbReference type="EMBL" id="JBHSKF010000002">
    <property type="protein sequence ID" value="MFC5286756.1"/>
    <property type="molecule type" value="Genomic_DNA"/>
</dbReference>
<feature type="transmembrane region" description="Helical" evidence="1">
    <location>
        <begin position="177"/>
        <end position="195"/>
    </location>
</feature>
<sequence length="379" mass="39391">MTARLAHVDGLKAGLVAWIIGGHALLGYSAVGGWPYDEVNEVTFQPAVEAVLAALIGPSGLFVIGVLFFLAGLFTPAALARAGRAAYLRGRLVRLGVPFAVSALLVWPLSVWVAYRAAGWEVSPWWVFAHRDPPLDSGSLWFAAVLLLFSAVYALLPHRTHATRATRAARPLGARHLVALAAAIAATTFLVRLAFPARSGQPGDLHLWQWPQCAAMFAFGTIAARHGWASAIPDPVHRVCGLFACTALVVVPAAGLLAGLGELDSASRPYLGGWSVPAAALAVAEAVLVVAGAIVLLGAAQRRITGNSEFRHRVSDAAFAAFVIQGPVLMLLASALRPLPTPAEVKAPVVGLLAVAVCFGVGAFARRPSGSGSKVPSAG</sequence>
<dbReference type="PANTHER" id="PTHR36927:SF4">
    <property type="entry name" value="BLR5718 PROTEIN"/>
    <property type="match status" value="1"/>
</dbReference>
<name>A0ABW0EKN4_9PSEU</name>